<gene>
    <name evidence="2" type="ORF">G3I46_29195</name>
</gene>
<proteinExistence type="predicted"/>
<keyword evidence="1" id="KW-0812">Transmembrane</keyword>
<dbReference type="AlphaFoldDB" id="A0A6N9UV87"/>
<name>A0A6N9UV87_9ACTN</name>
<comment type="caution">
    <text evidence="2">The sequence shown here is derived from an EMBL/GenBank/DDBJ whole genome shotgun (WGS) entry which is preliminary data.</text>
</comment>
<keyword evidence="3" id="KW-1185">Reference proteome</keyword>
<reference evidence="2 3" key="1">
    <citation type="submission" date="2020-01" db="EMBL/GenBank/DDBJ databases">
        <title>Insect and environment-associated Actinomycetes.</title>
        <authorList>
            <person name="Currrie C."/>
            <person name="Chevrette M."/>
            <person name="Carlson C."/>
            <person name="Stubbendieck R."/>
            <person name="Wendt-Pienkowski E."/>
        </authorList>
    </citation>
    <scope>NUCLEOTIDE SEQUENCE [LARGE SCALE GENOMIC DNA]</scope>
    <source>
        <strain evidence="2 3">SID14172</strain>
    </source>
</reference>
<organism evidence="2 3">
    <name type="scientific">Streptomyces coelicoflavus</name>
    <dbReference type="NCBI Taxonomy" id="285562"/>
    <lineage>
        <taxon>Bacteria</taxon>
        <taxon>Bacillati</taxon>
        <taxon>Actinomycetota</taxon>
        <taxon>Actinomycetes</taxon>
        <taxon>Kitasatosporales</taxon>
        <taxon>Streptomycetaceae</taxon>
        <taxon>Streptomyces</taxon>
    </lineage>
</organism>
<evidence type="ECO:0000313" key="2">
    <source>
        <dbReference type="EMBL" id="NEB20526.1"/>
    </source>
</evidence>
<keyword evidence="1" id="KW-1133">Transmembrane helix</keyword>
<accession>A0A6N9UV87</accession>
<feature type="transmembrane region" description="Helical" evidence="1">
    <location>
        <begin position="21"/>
        <end position="43"/>
    </location>
</feature>
<sequence length="62" mass="6226">MRDRTDDPLCSSTHPTARSTARSAVAVSVAALITAAALLGALAPKAAALEGPLINDISIALQ</sequence>
<dbReference type="EMBL" id="JAAGMB010000644">
    <property type="protein sequence ID" value="NEB20526.1"/>
    <property type="molecule type" value="Genomic_DNA"/>
</dbReference>
<evidence type="ECO:0000256" key="1">
    <source>
        <dbReference type="SAM" id="Phobius"/>
    </source>
</evidence>
<evidence type="ECO:0000313" key="3">
    <source>
        <dbReference type="Proteomes" id="UP000469545"/>
    </source>
</evidence>
<dbReference type="RefSeq" id="WP_108989401.1">
    <property type="nucleotide sequence ID" value="NZ_BEWB01000011.1"/>
</dbReference>
<keyword evidence="1" id="KW-0472">Membrane</keyword>
<dbReference type="Proteomes" id="UP000469545">
    <property type="component" value="Unassembled WGS sequence"/>
</dbReference>
<protein>
    <submittedName>
        <fullName evidence="2">Uncharacterized protein</fullName>
    </submittedName>
</protein>